<dbReference type="KEGG" id="raj:RA11412_1366"/>
<dbReference type="GO" id="GO:0003677">
    <property type="term" value="F:DNA binding"/>
    <property type="evidence" value="ECO:0007669"/>
    <property type="project" value="UniProtKB-KW"/>
</dbReference>
<dbReference type="SUPFAM" id="SSF46785">
    <property type="entry name" value="Winged helix' DNA-binding domain"/>
    <property type="match status" value="1"/>
</dbReference>
<protein>
    <submittedName>
        <fullName evidence="6 7">Transcriptional regulator</fullName>
    </submittedName>
</protein>
<dbReference type="Pfam" id="PF03466">
    <property type="entry name" value="LysR_substrate"/>
    <property type="match status" value="1"/>
</dbReference>
<name>A0A2Z5QYW2_9MICC</name>
<evidence type="ECO:0000259" key="5">
    <source>
        <dbReference type="PROSITE" id="PS50931"/>
    </source>
</evidence>
<feature type="domain" description="HTH lysR-type" evidence="5">
    <location>
        <begin position="1"/>
        <end position="59"/>
    </location>
</feature>
<comment type="similarity">
    <text evidence="1">Belongs to the LysR transcriptional regulatory family.</text>
</comment>
<dbReference type="PANTHER" id="PTHR30346">
    <property type="entry name" value="TRANSCRIPTIONAL DUAL REGULATOR HCAR-RELATED"/>
    <property type="match status" value="1"/>
</dbReference>
<keyword evidence="4" id="KW-0804">Transcription</keyword>
<evidence type="ECO:0000256" key="2">
    <source>
        <dbReference type="ARBA" id="ARBA00023015"/>
    </source>
</evidence>
<dbReference type="PANTHER" id="PTHR30346:SF29">
    <property type="entry name" value="LYSR SUBSTRATE-BINDING"/>
    <property type="match status" value="1"/>
</dbReference>
<evidence type="ECO:0000313" key="7">
    <source>
        <dbReference type="EMBL" id="VEI22683.1"/>
    </source>
</evidence>
<dbReference type="GeneID" id="93861145"/>
<keyword evidence="2" id="KW-0805">Transcription regulation</keyword>
<dbReference type="GO" id="GO:0032993">
    <property type="term" value="C:protein-DNA complex"/>
    <property type="evidence" value="ECO:0007669"/>
    <property type="project" value="TreeGrafter"/>
</dbReference>
<reference evidence="7 9" key="2">
    <citation type="submission" date="2018-12" db="EMBL/GenBank/DDBJ databases">
        <authorList>
            <consortium name="Pathogen Informatics"/>
        </authorList>
    </citation>
    <scope>NUCLEOTIDE SEQUENCE [LARGE SCALE GENOMIC DNA]</scope>
    <source>
        <strain evidence="7 9">NCTC10207</strain>
    </source>
</reference>
<proteinExistence type="inferred from homology"/>
<keyword evidence="8" id="KW-1185">Reference proteome</keyword>
<evidence type="ECO:0000313" key="6">
    <source>
        <dbReference type="EMBL" id="BAV87665.1"/>
    </source>
</evidence>
<dbReference type="PROSITE" id="PS50931">
    <property type="entry name" value="HTH_LYSR"/>
    <property type="match status" value="1"/>
</dbReference>
<gene>
    <name evidence="7" type="primary">gltC</name>
    <name evidence="7" type="ORF">NCTC10207_00768</name>
    <name evidence="6" type="ORF">RA11412_1366</name>
</gene>
<dbReference type="RefSeq" id="WP_037236404.1">
    <property type="nucleotide sequence ID" value="NZ_CAJPQC010000003.1"/>
</dbReference>
<dbReference type="InterPro" id="IPR000847">
    <property type="entry name" value="LysR_HTH_N"/>
</dbReference>
<evidence type="ECO:0000256" key="4">
    <source>
        <dbReference type="ARBA" id="ARBA00023163"/>
    </source>
</evidence>
<dbReference type="Gene3D" id="1.10.10.10">
    <property type="entry name" value="Winged helix-like DNA-binding domain superfamily/Winged helix DNA-binding domain"/>
    <property type="match status" value="1"/>
</dbReference>
<dbReference type="Pfam" id="PF00126">
    <property type="entry name" value="HTH_1"/>
    <property type="match status" value="1"/>
</dbReference>
<sequence>MYDIRRMQMLLEIHERGTIISAAHALNLTPSAVSQQITNLEKEAGTALLQRVGRRVQLTSAGLVVIETARRILREVDRMQTSVATLAGEPAGTVRLAIFQSASFALLPRTLAYLHDHAPRLVLQVLQIDPETGISMTRSREYDMVIAESYPHHYIPEYPELHSELLVEDPLSLIVPADSPIRSLHEARHIPWVLEREENTSRRWAVNQCRAAGFEPEIRYSANDMITNVNLVRAGFAASIVPGFILASLSNSEGLRVVDLPGAPYRSIFTAVRADAVTTPALAMVREAMRYAVSEAFDS</sequence>
<reference evidence="6 8" key="1">
    <citation type="submission" date="2016-10" db="EMBL/GenBank/DDBJ databases">
        <title>Genome sequence of Rothia aeria strain JCM11412.</title>
        <authorList>
            <person name="Nambu T."/>
        </authorList>
    </citation>
    <scope>NUCLEOTIDE SEQUENCE [LARGE SCALE GENOMIC DNA]</scope>
    <source>
        <strain evidence="6 8">JCM 11412</strain>
    </source>
</reference>
<dbReference type="Proteomes" id="UP000250241">
    <property type="component" value="Chromosome"/>
</dbReference>
<evidence type="ECO:0000256" key="3">
    <source>
        <dbReference type="ARBA" id="ARBA00023125"/>
    </source>
</evidence>
<dbReference type="Proteomes" id="UP000282386">
    <property type="component" value="Chromosome"/>
</dbReference>
<organism evidence="6 8">
    <name type="scientific">Rothia aeria</name>
    <dbReference type="NCBI Taxonomy" id="172042"/>
    <lineage>
        <taxon>Bacteria</taxon>
        <taxon>Bacillati</taxon>
        <taxon>Actinomycetota</taxon>
        <taxon>Actinomycetes</taxon>
        <taxon>Micrococcales</taxon>
        <taxon>Micrococcaceae</taxon>
        <taxon>Rothia</taxon>
    </lineage>
</organism>
<dbReference type="InterPro" id="IPR036390">
    <property type="entry name" value="WH_DNA-bd_sf"/>
</dbReference>
<evidence type="ECO:0000313" key="8">
    <source>
        <dbReference type="Proteomes" id="UP000250241"/>
    </source>
</evidence>
<keyword evidence="3" id="KW-0238">DNA-binding</keyword>
<dbReference type="FunFam" id="1.10.10.10:FF:000001">
    <property type="entry name" value="LysR family transcriptional regulator"/>
    <property type="match status" value="1"/>
</dbReference>
<evidence type="ECO:0000256" key="1">
    <source>
        <dbReference type="ARBA" id="ARBA00009437"/>
    </source>
</evidence>
<dbReference type="EMBL" id="LR134479">
    <property type="protein sequence ID" value="VEI22683.1"/>
    <property type="molecule type" value="Genomic_DNA"/>
</dbReference>
<dbReference type="InterPro" id="IPR036388">
    <property type="entry name" value="WH-like_DNA-bd_sf"/>
</dbReference>
<evidence type="ECO:0000313" key="9">
    <source>
        <dbReference type="Proteomes" id="UP000282386"/>
    </source>
</evidence>
<dbReference type="GO" id="GO:0003700">
    <property type="term" value="F:DNA-binding transcription factor activity"/>
    <property type="evidence" value="ECO:0007669"/>
    <property type="project" value="InterPro"/>
</dbReference>
<dbReference type="AlphaFoldDB" id="A0A2Z5QYW2"/>
<accession>A0A2Z5QYW2</accession>
<dbReference type="Gene3D" id="3.40.190.10">
    <property type="entry name" value="Periplasmic binding protein-like II"/>
    <property type="match status" value="2"/>
</dbReference>
<dbReference type="InterPro" id="IPR005119">
    <property type="entry name" value="LysR_subst-bd"/>
</dbReference>
<dbReference type="SUPFAM" id="SSF53850">
    <property type="entry name" value="Periplasmic binding protein-like II"/>
    <property type="match status" value="1"/>
</dbReference>
<dbReference type="EMBL" id="AP017895">
    <property type="protein sequence ID" value="BAV87665.1"/>
    <property type="molecule type" value="Genomic_DNA"/>
</dbReference>